<feature type="region of interest" description="Disordered" evidence="1">
    <location>
        <begin position="173"/>
        <end position="206"/>
    </location>
</feature>
<keyword evidence="2" id="KW-0472">Membrane</keyword>
<dbReference type="AlphaFoldDB" id="A0A067KED5"/>
<name>A0A067KED5_JATCU</name>
<dbReference type="OrthoDB" id="785439at2759"/>
<dbReference type="KEGG" id="jcu:105638451"/>
<feature type="compositionally biased region" description="Acidic residues" evidence="1">
    <location>
        <begin position="192"/>
        <end position="202"/>
    </location>
</feature>
<reference evidence="3 4" key="1">
    <citation type="journal article" date="2014" name="PLoS ONE">
        <title>Global Analysis of Gene Expression Profiles in Physic Nut (Jatropha curcas L.) Seedlings Exposed to Salt Stress.</title>
        <authorList>
            <person name="Zhang L."/>
            <person name="Zhang C."/>
            <person name="Wu P."/>
            <person name="Chen Y."/>
            <person name="Li M."/>
            <person name="Jiang H."/>
            <person name="Wu G."/>
        </authorList>
    </citation>
    <scope>NUCLEOTIDE SEQUENCE [LARGE SCALE GENOMIC DNA]</scope>
    <source>
        <strain evidence="4">cv. GZQX0401</strain>
        <tissue evidence="3">Young leaves</tissue>
    </source>
</reference>
<evidence type="ECO:0000313" key="4">
    <source>
        <dbReference type="Proteomes" id="UP000027138"/>
    </source>
</evidence>
<gene>
    <name evidence="3" type="ORF">JCGZ_12902</name>
</gene>
<feature type="transmembrane region" description="Helical" evidence="2">
    <location>
        <begin position="275"/>
        <end position="291"/>
    </location>
</feature>
<feature type="transmembrane region" description="Helical" evidence="2">
    <location>
        <begin position="144"/>
        <end position="166"/>
    </location>
</feature>
<feature type="compositionally biased region" description="Basic residues" evidence="1">
    <location>
        <begin position="173"/>
        <end position="185"/>
    </location>
</feature>
<evidence type="ECO:0000256" key="1">
    <source>
        <dbReference type="SAM" id="MobiDB-lite"/>
    </source>
</evidence>
<accession>A0A067KED5</accession>
<feature type="region of interest" description="Disordered" evidence="1">
    <location>
        <begin position="238"/>
        <end position="269"/>
    </location>
</feature>
<evidence type="ECO:0000256" key="2">
    <source>
        <dbReference type="SAM" id="Phobius"/>
    </source>
</evidence>
<dbReference type="Proteomes" id="UP000027138">
    <property type="component" value="Unassembled WGS sequence"/>
</dbReference>
<proteinExistence type="predicted"/>
<dbReference type="EMBL" id="KK914543">
    <property type="protein sequence ID" value="KDP33353.1"/>
    <property type="molecule type" value="Genomic_DNA"/>
</dbReference>
<evidence type="ECO:0000313" key="3">
    <source>
        <dbReference type="EMBL" id="KDP33353.1"/>
    </source>
</evidence>
<keyword evidence="2" id="KW-1133">Transmembrane helix</keyword>
<keyword evidence="2" id="KW-0812">Transmembrane</keyword>
<dbReference type="PANTHER" id="PTHR35719">
    <property type="entry name" value="OS01G0680600 PROTEIN"/>
    <property type="match status" value="1"/>
</dbReference>
<keyword evidence="4" id="KW-1185">Reference proteome</keyword>
<dbReference type="STRING" id="180498.A0A067KED5"/>
<protein>
    <submittedName>
        <fullName evidence="3">Uncharacterized protein</fullName>
    </submittedName>
</protein>
<sequence>MESGGVATIRGGGLLLLAKPRSKFLFKSPSFYSPIITTTSTFSARYSRWDSNAETVGSKKFNFKFRDGENDDIEEQNEEVEGYRRKGKKRRWWSGESPDMEEEEAPGILEAAIDSLWIFEVVKSYGWLLPPIVISWLLASGPKAFLMTLAIPLGLSALTFVYKLLWGRRQSKPKRKARKRMKPFSRKPSNVEMDEKEQEEMQEAGKGDRGFRSWVVNDDVSVNEERRDASYFGGWDELDGMESKKHPPRRAGQSRRAPSRNGKLGKREKTSDAPLLLRLLIAVFPFLGSWTKML</sequence>
<dbReference type="PANTHER" id="PTHR35719:SF2">
    <property type="entry name" value="ABC TRANSMEMBRANE TYPE-1 DOMAIN-CONTAINING PROTEIN"/>
    <property type="match status" value="1"/>
</dbReference>
<organism evidence="3 4">
    <name type="scientific">Jatropha curcas</name>
    <name type="common">Barbados nut</name>
    <dbReference type="NCBI Taxonomy" id="180498"/>
    <lineage>
        <taxon>Eukaryota</taxon>
        <taxon>Viridiplantae</taxon>
        <taxon>Streptophyta</taxon>
        <taxon>Embryophyta</taxon>
        <taxon>Tracheophyta</taxon>
        <taxon>Spermatophyta</taxon>
        <taxon>Magnoliopsida</taxon>
        <taxon>eudicotyledons</taxon>
        <taxon>Gunneridae</taxon>
        <taxon>Pentapetalae</taxon>
        <taxon>rosids</taxon>
        <taxon>fabids</taxon>
        <taxon>Malpighiales</taxon>
        <taxon>Euphorbiaceae</taxon>
        <taxon>Crotonoideae</taxon>
        <taxon>Jatropheae</taxon>
        <taxon>Jatropha</taxon>
    </lineage>
</organism>